<dbReference type="EMBL" id="JAVIBX010000014">
    <property type="protein sequence ID" value="MDQ8833109.1"/>
    <property type="molecule type" value="Genomic_DNA"/>
</dbReference>
<gene>
    <name evidence="1" type="ORF">RFF62_04815</name>
</gene>
<evidence type="ECO:0000313" key="1">
    <source>
        <dbReference type="EMBL" id="MDQ8833109.1"/>
    </source>
</evidence>
<sequence length="71" mass="7934">MPNVLIKNPTNGRSAWFSIPFYFGQLTKIGHSCSYDDVVEVIEIEGNSTLCVGEATLYDLERANVHAERSE</sequence>
<comment type="caution">
    <text evidence="1">The sequence shown here is derived from an EMBL/GenBank/DDBJ whole genome shotgun (WGS) entry which is preliminary data.</text>
</comment>
<dbReference type="Proteomes" id="UP001228446">
    <property type="component" value="Unassembled WGS sequence"/>
</dbReference>
<keyword evidence="2" id="KW-1185">Reference proteome</keyword>
<organism evidence="1 2">
    <name type="scientific">Streptococcus ruminantium</name>
    <dbReference type="NCBI Taxonomy" id="1917441"/>
    <lineage>
        <taxon>Bacteria</taxon>
        <taxon>Bacillati</taxon>
        <taxon>Bacillota</taxon>
        <taxon>Bacilli</taxon>
        <taxon>Lactobacillales</taxon>
        <taxon>Streptococcaceae</taxon>
        <taxon>Streptococcus</taxon>
    </lineage>
</organism>
<accession>A0ABU1B4R1</accession>
<evidence type="ECO:0000313" key="2">
    <source>
        <dbReference type="Proteomes" id="UP001228446"/>
    </source>
</evidence>
<protein>
    <submittedName>
        <fullName evidence="1">Uncharacterized protein</fullName>
    </submittedName>
</protein>
<name>A0ABU1B4R1_9STRE</name>
<dbReference type="RefSeq" id="WP_308937847.1">
    <property type="nucleotide sequence ID" value="NZ_JAVIBP010000032.1"/>
</dbReference>
<reference evidence="1 2" key="1">
    <citation type="submission" date="2023-08" db="EMBL/GenBank/DDBJ databases">
        <title>Streptococcus ruminantium-associated sheep mastitis outbreak detected in Italy is distinct from bovine isolates.</title>
        <authorList>
            <person name="Rosa M.N."/>
            <person name="Vezina B."/>
            <person name="Tola S."/>
        </authorList>
    </citation>
    <scope>NUCLEOTIDE SEQUENCE [LARGE SCALE GENOMIC DNA]</scope>
    <source>
        <strain evidence="1 2">OM6730</strain>
    </source>
</reference>
<proteinExistence type="predicted"/>